<name>A0A6C0F6I2_9ZZZZ</name>
<dbReference type="InterPro" id="IPR036426">
    <property type="entry name" value="Bulb-type_lectin_dom_sf"/>
</dbReference>
<dbReference type="Gene3D" id="3.50.4.10">
    <property type="entry name" value="Hepatocyte Growth Factor"/>
    <property type="match status" value="1"/>
</dbReference>
<dbReference type="InterPro" id="IPR003609">
    <property type="entry name" value="Pan_app"/>
</dbReference>
<keyword evidence="2" id="KW-1015">Disulfide bond</keyword>
<feature type="coiled-coil region" evidence="3">
    <location>
        <begin position="718"/>
        <end position="763"/>
    </location>
</feature>
<evidence type="ECO:0000259" key="5">
    <source>
        <dbReference type="PROSITE" id="PS50948"/>
    </source>
</evidence>
<protein>
    <recommendedName>
        <fullName evidence="5">Apple domain-containing protein</fullName>
    </recommendedName>
</protein>
<dbReference type="EMBL" id="MN739031">
    <property type="protein sequence ID" value="QHT36169.1"/>
    <property type="molecule type" value="Genomic_DNA"/>
</dbReference>
<accession>A0A6C0F6I2</accession>
<dbReference type="GO" id="GO:0005576">
    <property type="term" value="C:extracellular region"/>
    <property type="evidence" value="ECO:0007669"/>
    <property type="project" value="InterPro"/>
</dbReference>
<evidence type="ECO:0000256" key="4">
    <source>
        <dbReference type="SAM" id="Phobius"/>
    </source>
</evidence>
<organism evidence="6">
    <name type="scientific">viral metagenome</name>
    <dbReference type="NCBI Taxonomy" id="1070528"/>
    <lineage>
        <taxon>unclassified sequences</taxon>
        <taxon>metagenomes</taxon>
        <taxon>organismal metagenomes</taxon>
    </lineage>
</organism>
<dbReference type="InterPro" id="IPR000177">
    <property type="entry name" value="Apple"/>
</dbReference>
<evidence type="ECO:0000256" key="3">
    <source>
        <dbReference type="SAM" id="Coils"/>
    </source>
</evidence>
<keyword evidence="3" id="KW-0175">Coiled coil</keyword>
<feature type="domain" description="Apple" evidence="5">
    <location>
        <begin position="597"/>
        <end position="676"/>
    </location>
</feature>
<dbReference type="GO" id="GO:0006508">
    <property type="term" value="P:proteolysis"/>
    <property type="evidence" value="ECO:0007669"/>
    <property type="project" value="InterPro"/>
</dbReference>
<evidence type="ECO:0000256" key="2">
    <source>
        <dbReference type="ARBA" id="ARBA00023157"/>
    </source>
</evidence>
<dbReference type="Pfam" id="PF00024">
    <property type="entry name" value="PAN_1"/>
    <property type="match status" value="1"/>
</dbReference>
<sequence>MSFTNLIEQFKQEFENKNNISTTLRQGVQFNKYQNKIKKHIESEPNLLSLFNDTVNNIKEGFSLNDYVSGIQENQLSTQALKEQGQKFLQQNKSDQNELTDLESQFGTLMLQYEQTQQEITDKSKNYMQRLNSNNPYLNKNVRLANGAVGYVTNQGEYKWYSSPELMKSSAGKNGCPAAATIVQVSVSSDNYNNPGSFIPTTPPLLVGSAMTAEQACGNEGTNVYVNTLLMDPMTSYVGCYGDKEDRAMGSPLASGQNIYNYDTCRTAAIESGNRYFAVQNFQTDSQLGQCVVSNDLTSAEKYGSGNNIQMTSLWASNTTNGSVATLKNTGQLVVVSTEGNTTFSSPNAPVDCANGGNITLLNATWGDGCAGVSSNNAMDSLNKLMEQNVANRLNYSYVVGSGMNDPSVGCKKSFNIAYQCGNEIKTGHIDGEAQGQNFLLDCRAESTACNFYLILQDDGNMCIYKGTPEQTVGGAVWCTMTNGQQQQSNPEWTAAKGKKYPGKNYLSVGETLAPGEWIGSSNGALQLIMQTDGNLVLYTSKSSTMCNAGKDGKMYGAPWTNPIYDTTDVGITGNMGKLGYIDADSNLKEYPASMIGLDDTYQTFPNFDSPGNDLSNMPKTNSTMETCKQECTNATDCHGLVFDTASKNCWLKDKNVYPNSIKTPRENLMLLTRNPSIVGIESCNKDIKNIDSLQWSKYVNNGSKMTPNEKCGLAIEIDKLKKKLDELKNRLAVLAEKITEKMEDLQKENSNINNKMVTDQKQMSNNLTTYKQINNELKNYKVVSYQNINGMLNDTDKIVLQENYQYIFWSVLAIGLVIITMNNVRVK</sequence>
<evidence type="ECO:0000256" key="1">
    <source>
        <dbReference type="ARBA" id="ARBA00022737"/>
    </source>
</evidence>
<keyword evidence="4" id="KW-0812">Transmembrane</keyword>
<keyword evidence="1" id="KW-0677">Repeat</keyword>
<keyword evidence="4" id="KW-0472">Membrane</keyword>
<keyword evidence="4" id="KW-1133">Transmembrane helix</keyword>
<dbReference type="Gene3D" id="2.90.10.10">
    <property type="entry name" value="Bulb-type lectin domain"/>
    <property type="match status" value="2"/>
</dbReference>
<dbReference type="SMART" id="SM00473">
    <property type="entry name" value="PAN_AP"/>
    <property type="match status" value="1"/>
</dbReference>
<reference evidence="6" key="1">
    <citation type="journal article" date="2020" name="Nature">
        <title>Giant virus diversity and host interactions through global metagenomics.</title>
        <authorList>
            <person name="Schulz F."/>
            <person name="Roux S."/>
            <person name="Paez-Espino D."/>
            <person name="Jungbluth S."/>
            <person name="Walsh D.A."/>
            <person name="Denef V.J."/>
            <person name="McMahon K.D."/>
            <person name="Konstantinidis K.T."/>
            <person name="Eloe-Fadrosh E.A."/>
            <person name="Kyrpides N.C."/>
            <person name="Woyke T."/>
        </authorList>
    </citation>
    <scope>NUCLEOTIDE SEQUENCE</scope>
    <source>
        <strain evidence="6">GVMAG-M-3300009182-46</strain>
    </source>
</reference>
<proteinExistence type="predicted"/>
<dbReference type="CDD" id="cd01100">
    <property type="entry name" value="APPLE_Factor_XI_like"/>
    <property type="match status" value="1"/>
</dbReference>
<dbReference type="SUPFAM" id="SSF51110">
    <property type="entry name" value="alpha-D-mannose-specific plant lectins"/>
    <property type="match status" value="2"/>
</dbReference>
<feature type="transmembrane region" description="Helical" evidence="4">
    <location>
        <begin position="807"/>
        <end position="825"/>
    </location>
</feature>
<evidence type="ECO:0000313" key="6">
    <source>
        <dbReference type="EMBL" id="QHT36169.1"/>
    </source>
</evidence>
<dbReference type="AlphaFoldDB" id="A0A6C0F6I2"/>
<dbReference type="PROSITE" id="PS50948">
    <property type="entry name" value="PAN"/>
    <property type="match status" value="1"/>
</dbReference>